<dbReference type="RefSeq" id="WP_136878210.1">
    <property type="nucleotide sequence ID" value="NZ_SWBO01000012.1"/>
</dbReference>
<feature type="transmembrane region" description="Helical" evidence="1">
    <location>
        <begin position="28"/>
        <end position="47"/>
    </location>
</feature>
<keyword evidence="1" id="KW-0472">Membrane</keyword>
<protein>
    <recommendedName>
        <fullName evidence="4">YcxB-like protein domain-containing protein</fullName>
    </recommendedName>
</protein>
<organism evidence="2 3">
    <name type="scientific">Pedobacter cryotolerans</name>
    <dbReference type="NCBI Taxonomy" id="2571270"/>
    <lineage>
        <taxon>Bacteria</taxon>
        <taxon>Pseudomonadati</taxon>
        <taxon>Bacteroidota</taxon>
        <taxon>Sphingobacteriia</taxon>
        <taxon>Sphingobacteriales</taxon>
        <taxon>Sphingobacteriaceae</taxon>
        <taxon>Pedobacter</taxon>
    </lineage>
</organism>
<sequence length="173" mass="19948">MNIVIERNLEQHLKIFNKQWIYKSKKTLILLSIMLLMGLSILFSEIINNNSTIGGFNPAFFFSAIIITYALTMLRAALVIKTNHLTNLKFQLSRNTQSLISINITENFISVIYPSYTTIFKWEAFTYYKVIKEKVFIDANPKNIGILINFDEISTSEKGELLIFLNNIGLQKI</sequence>
<evidence type="ECO:0000256" key="1">
    <source>
        <dbReference type="SAM" id="Phobius"/>
    </source>
</evidence>
<accession>A0A4U1BXV3</accession>
<reference evidence="2 3" key="1">
    <citation type="submission" date="2019-04" db="EMBL/GenBank/DDBJ databases">
        <title>Pedobacter sp. AR-2-6 sp. nov., isolated from Arctic soil.</title>
        <authorList>
            <person name="Dahal R.H."/>
            <person name="Kim D.-U."/>
        </authorList>
    </citation>
    <scope>NUCLEOTIDE SEQUENCE [LARGE SCALE GENOMIC DNA]</scope>
    <source>
        <strain evidence="2 3">AR-2-6</strain>
    </source>
</reference>
<comment type="caution">
    <text evidence="2">The sequence shown here is derived from an EMBL/GenBank/DDBJ whole genome shotgun (WGS) entry which is preliminary data.</text>
</comment>
<dbReference type="AlphaFoldDB" id="A0A4U1BXV3"/>
<keyword evidence="1" id="KW-1133">Transmembrane helix</keyword>
<feature type="transmembrane region" description="Helical" evidence="1">
    <location>
        <begin position="59"/>
        <end position="80"/>
    </location>
</feature>
<evidence type="ECO:0000313" key="2">
    <source>
        <dbReference type="EMBL" id="TKB97372.1"/>
    </source>
</evidence>
<proteinExistence type="predicted"/>
<name>A0A4U1BXV3_9SPHI</name>
<evidence type="ECO:0008006" key="4">
    <source>
        <dbReference type="Google" id="ProtNLM"/>
    </source>
</evidence>
<keyword evidence="3" id="KW-1185">Reference proteome</keyword>
<dbReference type="EMBL" id="SWBO01000012">
    <property type="protein sequence ID" value="TKB97372.1"/>
    <property type="molecule type" value="Genomic_DNA"/>
</dbReference>
<evidence type="ECO:0000313" key="3">
    <source>
        <dbReference type="Proteomes" id="UP000310477"/>
    </source>
</evidence>
<dbReference type="Proteomes" id="UP000310477">
    <property type="component" value="Unassembled WGS sequence"/>
</dbReference>
<keyword evidence="1" id="KW-0812">Transmembrane</keyword>
<gene>
    <name evidence="2" type="ORF">FA045_16600</name>
</gene>